<evidence type="ECO:0000259" key="2">
    <source>
        <dbReference type="PROSITE" id="PS50222"/>
    </source>
</evidence>
<organism evidence="3">
    <name type="scientific">Oryza barthii</name>
    <dbReference type="NCBI Taxonomy" id="65489"/>
    <lineage>
        <taxon>Eukaryota</taxon>
        <taxon>Viridiplantae</taxon>
        <taxon>Streptophyta</taxon>
        <taxon>Embryophyta</taxon>
        <taxon>Tracheophyta</taxon>
        <taxon>Spermatophyta</taxon>
        <taxon>Magnoliopsida</taxon>
        <taxon>Liliopsida</taxon>
        <taxon>Poales</taxon>
        <taxon>Poaceae</taxon>
        <taxon>BOP clade</taxon>
        <taxon>Oryzoideae</taxon>
        <taxon>Oryzeae</taxon>
        <taxon>Oryzinae</taxon>
        <taxon>Oryza</taxon>
    </lineage>
</organism>
<feature type="domain" description="EF-hand" evidence="2">
    <location>
        <begin position="28"/>
        <end position="56"/>
    </location>
</feature>
<dbReference type="Proteomes" id="UP000026960">
    <property type="component" value="Chromosome 11"/>
</dbReference>
<dbReference type="InterPro" id="IPR018247">
    <property type="entry name" value="EF_Hand_1_Ca_BS"/>
</dbReference>
<dbReference type="EnsemblPlants" id="OBART11G02770.1">
    <property type="protein sequence ID" value="OBART11G02770.1"/>
    <property type="gene ID" value="OBART11G02770"/>
</dbReference>
<dbReference type="PROSITE" id="PS00018">
    <property type="entry name" value="EF_HAND_1"/>
    <property type="match status" value="1"/>
</dbReference>
<keyword evidence="4" id="KW-1185">Reference proteome</keyword>
<dbReference type="SUPFAM" id="SSF47473">
    <property type="entry name" value="EF-hand"/>
    <property type="match status" value="1"/>
</dbReference>
<protein>
    <recommendedName>
        <fullName evidence="2">EF-hand domain-containing protein</fullName>
    </recommendedName>
</protein>
<dbReference type="InterPro" id="IPR011992">
    <property type="entry name" value="EF-hand-dom_pair"/>
</dbReference>
<reference evidence="3" key="2">
    <citation type="submission" date="2015-03" db="UniProtKB">
        <authorList>
            <consortium name="EnsemblPlants"/>
        </authorList>
    </citation>
    <scope>IDENTIFICATION</scope>
</reference>
<evidence type="ECO:0000256" key="1">
    <source>
        <dbReference type="ARBA" id="ARBA00022837"/>
    </source>
</evidence>
<proteinExistence type="predicted"/>
<reference evidence="3" key="1">
    <citation type="journal article" date="2009" name="Rice">
        <title>De Novo Next Generation Sequencing of Plant Genomes.</title>
        <authorList>
            <person name="Rounsley S."/>
            <person name="Marri P.R."/>
            <person name="Yu Y."/>
            <person name="He R."/>
            <person name="Sisneros N."/>
            <person name="Goicoechea J.L."/>
            <person name="Lee S.J."/>
            <person name="Angelova A."/>
            <person name="Kudrna D."/>
            <person name="Luo M."/>
            <person name="Affourtit J."/>
            <person name="Desany B."/>
            <person name="Knight J."/>
            <person name="Niazi F."/>
            <person name="Egholm M."/>
            <person name="Wing R.A."/>
        </authorList>
    </citation>
    <scope>NUCLEOTIDE SEQUENCE [LARGE SCALE GENOMIC DNA]</scope>
    <source>
        <strain evidence="3">cv. IRGC 105608</strain>
    </source>
</reference>
<dbReference type="Gene3D" id="1.10.238.10">
    <property type="entry name" value="EF-hand"/>
    <property type="match status" value="1"/>
</dbReference>
<name>A0A0D3HI41_9ORYZ</name>
<dbReference type="PROSITE" id="PS50222">
    <property type="entry name" value="EF_HAND_2"/>
    <property type="match status" value="1"/>
</dbReference>
<evidence type="ECO:0000313" key="3">
    <source>
        <dbReference type="EnsemblPlants" id="OBART11G02770.1"/>
    </source>
</evidence>
<dbReference type="HOGENOM" id="CLU_3017436_0_0_1"/>
<dbReference type="Pfam" id="PF00036">
    <property type="entry name" value="EF-hand_1"/>
    <property type="match status" value="1"/>
</dbReference>
<dbReference type="Gramene" id="OBART11G02770.1">
    <property type="protein sequence ID" value="OBART11G02770.1"/>
    <property type="gene ID" value="OBART11G02770"/>
</dbReference>
<sequence>MAIELVGYFAMPCVTSMIGVAKCDDKDARHEDCEKMIHVFDKDGDGRISLDEFRAV</sequence>
<dbReference type="InterPro" id="IPR002048">
    <property type="entry name" value="EF_hand_dom"/>
</dbReference>
<dbReference type="PaxDb" id="65489-OBART11G02770.1"/>
<dbReference type="GO" id="GO:0005509">
    <property type="term" value="F:calcium ion binding"/>
    <property type="evidence" value="ECO:0007669"/>
    <property type="project" value="InterPro"/>
</dbReference>
<evidence type="ECO:0000313" key="4">
    <source>
        <dbReference type="Proteomes" id="UP000026960"/>
    </source>
</evidence>
<accession>A0A0D3HI41</accession>
<keyword evidence="1" id="KW-0106">Calcium</keyword>
<dbReference type="AlphaFoldDB" id="A0A0D3HI41"/>